<dbReference type="EMBL" id="LGUF01000007">
    <property type="protein sequence ID" value="KON86255.1"/>
    <property type="molecule type" value="Genomic_DNA"/>
</dbReference>
<comment type="caution">
    <text evidence="1">The sequence shown here is derived from an EMBL/GenBank/DDBJ whole genome shotgun (WGS) entry which is preliminary data.</text>
</comment>
<dbReference type="Proteomes" id="UP000037109">
    <property type="component" value="Unassembled WGS sequence"/>
</dbReference>
<keyword evidence="2" id="KW-1185">Reference proteome</keyword>
<evidence type="ECO:0000313" key="2">
    <source>
        <dbReference type="Proteomes" id="UP000037109"/>
    </source>
</evidence>
<accession>A0A0M0G8M5</accession>
<proteinExistence type="predicted"/>
<evidence type="ECO:0000313" key="1">
    <source>
        <dbReference type="EMBL" id="KON86255.1"/>
    </source>
</evidence>
<dbReference type="AlphaFoldDB" id="A0A0M0G8M5"/>
<sequence>MEQIVTQNSEFRFPIVVTLFPLNRIEAILEEVVSSI</sequence>
<protein>
    <submittedName>
        <fullName evidence="1">Ribonuclease Z</fullName>
    </submittedName>
</protein>
<reference evidence="2" key="1">
    <citation type="submission" date="2015-07" db="EMBL/GenBank/DDBJ databases">
        <title>Fjat-10036 dsm4.</title>
        <authorList>
            <person name="Liu B."/>
            <person name="Wang J."/>
            <person name="Zhu Y."/>
            <person name="Liu G."/>
            <person name="Chen Q."/>
            <person name="Chen Z."/>
            <person name="Lan J."/>
            <person name="Che J."/>
            <person name="Ge C."/>
            <person name="Shi H."/>
            <person name="Pan Z."/>
            <person name="Liu X."/>
        </authorList>
    </citation>
    <scope>NUCLEOTIDE SEQUENCE [LARGE SCALE GENOMIC DNA]</scope>
    <source>
        <strain evidence="2">DSM 4</strain>
    </source>
</reference>
<dbReference type="PATRIC" id="fig|1459.3.peg.1057"/>
<gene>
    <name evidence="1" type="ORF">AF332_05065</name>
</gene>
<dbReference type="OrthoDB" id="2662123at2"/>
<dbReference type="RefSeq" id="WP_053433613.1">
    <property type="nucleotide sequence ID" value="NZ_LGUF01000007.1"/>
</dbReference>
<name>A0A0M0G8M5_SPOGL</name>
<organism evidence="1 2">
    <name type="scientific">Sporosarcina globispora</name>
    <name type="common">Bacillus globisporus</name>
    <dbReference type="NCBI Taxonomy" id="1459"/>
    <lineage>
        <taxon>Bacteria</taxon>
        <taxon>Bacillati</taxon>
        <taxon>Bacillota</taxon>
        <taxon>Bacilli</taxon>
        <taxon>Bacillales</taxon>
        <taxon>Caryophanaceae</taxon>
        <taxon>Sporosarcina</taxon>
    </lineage>
</organism>